<sequence>MRKYLALLLVCSILGINHVASQSSNNNLNLLATLAIGGVAGWAFNKHQERNRRQDAINDYLLQRSFGGRGFGGGFGGGFDGGFGGGFGGFGRGPWYGSRRTGIF</sequence>
<protein>
    <submittedName>
        <fullName evidence="3">Glycine-rich RNA-binding protein blt801-like</fullName>
    </submittedName>
</protein>
<keyword evidence="2" id="KW-1185">Reference proteome</keyword>
<dbReference type="Proteomes" id="UP000694844">
    <property type="component" value="Chromosome 4"/>
</dbReference>
<evidence type="ECO:0000313" key="2">
    <source>
        <dbReference type="Proteomes" id="UP000694844"/>
    </source>
</evidence>
<evidence type="ECO:0000256" key="1">
    <source>
        <dbReference type="SAM" id="SignalP"/>
    </source>
</evidence>
<name>A0A8B8DM59_CRAVI</name>
<dbReference type="GeneID" id="111127859"/>
<organism evidence="2 3">
    <name type="scientific">Crassostrea virginica</name>
    <name type="common">Eastern oyster</name>
    <dbReference type="NCBI Taxonomy" id="6565"/>
    <lineage>
        <taxon>Eukaryota</taxon>
        <taxon>Metazoa</taxon>
        <taxon>Spiralia</taxon>
        <taxon>Lophotrochozoa</taxon>
        <taxon>Mollusca</taxon>
        <taxon>Bivalvia</taxon>
        <taxon>Autobranchia</taxon>
        <taxon>Pteriomorphia</taxon>
        <taxon>Ostreida</taxon>
        <taxon>Ostreoidea</taxon>
        <taxon>Ostreidae</taxon>
        <taxon>Crassostrea</taxon>
    </lineage>
</organism>
<dbReference type="OrthoDB" id="10511589at2759"/>
<feature type="chain" id="PRO_5034546134" evidence="1">
    <location>
        <begin position="22"/>
        <end position="104"/>
    </location>
</feature>
<evidence type="ECO:0000313" key="3">
    <source>
        <dbReference type="RefSeq" id="XP_022328853.1"/>
    </source>
</evidence>
<dbReference type="KEGG" id="cvn:111127859"/>
<proteinExistence type="predicted"/>
<gene>
    <name evidence="3" type="primary">LOC111127859</name>
</gene>
<dbReference type="RefSeq" id="XP_022328853.1">
    <property type="nucleotide sequence ID" value="XM_022473145.1"/>
</dbReference>
<reference evidence="3" key="1">
    <citation type="submission" date="2025-08" db="UniProtKB">
        <authorList>
            <consortium name="RefSeq"/>
        </authorList>
    </citation>
    <scope>IDENTIFICATION</scope>
    <source>
        <tissue evidence="3">Whole sample</tissue>
    </source>
</reference>
<accession>A0A8B8DM59</accession>
<keyword evidence="1" id="KW-0732">Signal</keyword>
<feature type="signal peptide" evidence="1">
    <location>
        <begin position="1"/>
        <end position="21"/>
    </location>
</feature>
<dbReference type="AlphaFoldDB" id="A0A8B8DM59"/>